<dbReference type="RefSeq" id="WP_151002743.1">
    <property type="nucleotide sequence ID" value="NZ_CABVPO010000015.1"/>
</dbReference>
<dbReference type="AlphaFoldDB" id="A0A6L3NPN0"/>
<protein>
    <submittedName>
        <fullName evidence="1">Uncharacterized protein</fullName>
    </submittedName>
</protein>
<evidence type="ECO:0000313" key="1">
    <source>
        <dbReference type="EMBL" id="KAB0686533.1"/>
    </source>
</evidence>
<comment type="caution">
    <text evidence="1">The sequence shown here is derived from an EMBL/GenBank/DDBJ whole genome shotgun (WGS) entry which is preliminary data.</text>
</comment>
<evidence type="ECO:0000313" key="2">
    <source>
        <dbReference type="Proteomes" id="UP000473571"/>
    </source>
</evidence>
<gene>
    <name evidence="1" type="ORF">F7R13_00120</name>
</gene>
<accession>A0A6L3NPN0</accession>
<sequence>MRNHAAKQHSERPENTADNVYHLSNHDLNPRHRAIREHLRDQLARHAEESIVAIACVTMQADGAVSISAKGIEADLADDMLDGLGHLSARIRHHTKPKPKSKPGSRQRGYAAVALLAAMALLAFAYVNEIAWLDCATVLASQLLAPFSGRRPSPRQ</sequence>
<organism evidence="1 2">
    <name type="scientific">Burkholderia territorii</name>
    <dbReference type="NCBI Taxonomy" id="1503055"/>
    <lineage>
        <taxon>Bacteria</taxon>
        <taxon>Pseudomonadati</taxon>
        <taxon>Pseudomonadota</taxon>
        <taxon>Betaproteobacteria</taxon>
        <taxon>Burkholderiales</taxon>
        <taxon>Burkholderiaceae</taxon>
        <taxon>Burkholderia</taxon>
        <taxon>Burkholderia cepacia complex</taxon>
    </lineage>
</organism>
<name>A0A6L3NPN0_9BURK</name>
<reference evidence="1 2" key="1">
    <citation type="submission" date="2019-09" db="EMBL/GenBank/DDBJ databases">
        <title>Draft genome sequences of 48 bacterial type strains from the CCUG.</title>
        <authorList>
            <person name="Tunovic T."/>
            <person name="Pineiro-Iglesias B."/>
            <person name="Unosson C."/>
            <person name="Inganas E."/>
            <person name="Ohlen M."/>
            <person name="Cardew S."/>
            <person name="Jensie-Markopoulos S."/>
            <person name="Salva-Serra F."/>
            <person name="Jaen-Luchoro D."/>
            <person name="Karlsson R."/>
            <person name="Svensson-Stadler L."/>
            <person name="Chun J."/>
            <person name="Moore E."/>
        </authorList>
    </citation>
    <scope>NUCLEOTIDE SEQUENCE [LARGE SCALE GENOMIC DNA]</scope>
    <source>
        <strain evidence="1 2">CCUG 65687</strain>
    </source>
</reference>
<proteinExistence type="predicted"/>
<dbReference type="EMBL" id="VZOL01000001">
    <property type="protein sequence ID" value="KAB0686533.1"/>
    <property type="molecule type" value="Genomic_DNA"/>
</dbReference>
<dbReference type="Proteomes" id="UP000473571">
    <property type="component" value="Unassembled WGS sequence"/>
</dbReference>